<dbReference type="Pfam" id="PF03594">
    <property type="entry name" value="BenE"/>
    <property type="match status" value="1"/>
</dbReference>
<feature type="transmembrane region" description="Helical" evidence="1">
    <location>
        <begin position="85"/>
        <end position="103"/>
    </location>
</feature>
<evidence type="ECO:0000256" key="1">
    <source>
        <dbReference type="SAM" id="Phobius"/>
    </source>
</evidence>
<keyword evidence="3" id="KW-1185">Reference proteome</keyword>
<feature type="transmembrane region" description="Helical" evidence="1">
    <location>
        <begin position="261"/>
        <end position="291"/>
    </location>
</feature>
<evidence type="ECO:0000313" key="2">
    <source>
        <dbReference type="EMBL" id="PHP28685.1"/>
    </source>
</evidence>
<reference evidence="2 3" key="1">
    <citation type="submission" date="2017-08" db="EMBL/GenBank/DDBJ databases">
        <title>Draft Genome Sequence of Loktanella cinnabarina Strain XM1, Isolated from Coastal Surface Water.</title>
        <authorList>
            <person name="Ma R."/>
            <person name="Wang J."/>
            <person name="Wang Q."/>
            <person name="Ma Z."/>
            <person name="Li J."/>
            <person name="Chen L."/>
        </authorList>
    </citation>
    <scope>NUCLEOTIDE SEQUENCE [LARGE SCALE GENOMIC DNA]</scope>
    <source>
        <strain evidence="2 3">XM1</strain>
    </source>
</reference>
<feature type="transmembrane region" description="Helical" evidence="1">
    <location>
        <begin position="303"/>
        <end position="327"/>
    </location>
</feature>
<dbReference type="NCBIfam" id="TIGR00843">
    <property type="entry name" value="benE"/>
    <property type="match status" value="1"/>
</dbReference>
<feature type="transmembrane region" description="Helical" evidence="1">
    <location>
        <begin position="334"/>
        <end position="352"/>
    </location>
</feature>
<dbReference type="GO" id="GO:0042925">
    <property type="term" value="F:benzoate transmembrane transporter activity"/>
    <property type="evidence" value="ECO:0007669"/>
    <property type="project" value="InterPro"/>
</dbReference>
<evidence type="ECO:0000313" key="3">
    <source>
        <dbReference type="Proteomes" id="UP000221860"/>
    </source>
</evidence>
<dbReference type="Proteomes" id="UP000221860">
    <property type="component" value="Unassembled WGS sequence"/>
</dbReference>
<dbReference type="OrthoDB" id="9792424at2"/>
<accession>A0A2G1MIW5</accession>
<dbReference type="PANTHER" id="PTHR30199">
    <property type="entry name" value="MFS FAMILY TRANSPORTER, PREDICTED SUBSTRATE BENZOATE"/>
    <property type="match status" value="1"/>
</dbReference>
<gene>
    <name evidence="2" type="ORF">CJ301_05660</name>
</gene>
<feature type="transmembrane region" description="Helical" evidence="1">
    <location>
        <begin position="55"/>
        <end position="78"/>
    </location>
</feature>
<name>A0A2G1MIW5_9RHOB</name>
<feature type="transmembrane region" description="Helical" evidence="1">
    <location>
        <begin position="109"/>
        <end position="127"/>
    </location>
</feature>
<keyword evidence="1" id="KW-1133">Transmembrane helix</keyword>
<organism evidence="2 3">
    <name type="scientific">Limimaricola cinnabarinus</name>
    <dbReference type="NCBI Taxonomy" id="1125964"/>
    <lineage>
        <taxon>Bacteria</taxon>
        <taxon>Pseudomonadati</taxon>
        <taxon>Pseudomonadota</taxon>
        <taxon>Alphaproteobacteria</taxon>
        <taxon>Rhodobacterales</taxon>
        <taxon>Paracoccaceae</taxon>
        <taxon>Limimaricola</taxon>
    </lineage>
</organism>
<feature type="transmembrane region" description="Helical" evidence="1">
    <location>
        <begin position="364"/>
        <end position="397"/>
    </location>
</feature>
<protein>
    <submittedName>
        <fullName evidence="2">Benzoate transporter</fullName>
    </submittedName>
</protein>
<dbReference type="RefSeq" id="WP_099275166.1">
    <property type="nucleotide sequence ID" value="NZ_KZ304953.1"/>
</dbReference>
<keyword evidence="1" id="KW-0812">Transmembrane</keyword>
<feature type="transmembrane region" description="Helical" evidence="1">
    <location>
        <begin position="158"/>
        <end position="176"/>
    </location>
</feature>
<comment type="caution">
    <text evidence="2">The sequence shown here is derived from an EMBL/GenBank/DDBJ whole genome shotgun (WGS) entry which is preliminary data.</text>
</comment>
<dbReference type="PANTHER" id="PTHR30199:SF0">
    <property type="entry name" value="INNER MEMBRANE PROTEIN YDCO"/>
    <property type="match status" value="1"/>
</dbReference>
<dbReference type="InterPro" id="IPR004711">
    <property type="entry name" value="Benzoate_Transporter"/>
</dbReference>
<dbReference type="AlphaFoldDB" id="A0A2G1MIW5"/>
<sequence>MNEGTAPVATPAARGRGPRDLSASAVTAGLLAVLVSCAGPLLILSQAAQAMGVGAQVFSSWVFATLVSAGLACIGLSLWLRAPVLVAWSAPGAVLLISAGPTLSPGEVAGAYLVTAAAILVIGASGLFDRIVALVPRAVASGMMAGILFRFGTEAMGALGAMPLAFAVLLAAFLVLQARLPRMVMPIVLLLALTLSWGVYEVPLGEVGLRLAQPHMTSPVFSSQALLGLALPLVVVTLTGQFLGGLAVLRSNGFDAPARPILVAASLAALPAALMGGITTALASITMALGAGLEAHPDPSRRYVAGVACGVFFCLAGVFGGSIVAALSLLPGEVIALLAGLALLGPIGRGLSEMMADPREAQAGLLTFVVTASGAGLWGLGGSFWGIVVGVAAAAAARIFRSG</sequence>
<feature type="transmembrane region" description="Helical" evidence="1">
    <location>
        <begin position="134"/>
        <end position="152"/>
    </location>
</feature>
<keyword evidence="1" id="KW-0472">Membrane</keyword>
<feature type="transmembrane region" description="Helical" evidence="1">
    <location>
        <begin position="220"/>
        <end position="249"/>
    </location>
</feature>
<dbReference type="EMBL" id="NQWH01000006">
    <property type="protein sequence ID" value="PHP28685.1"/>
    <property type="molecule type" value="Genomic_DNA"/>
</dbReference>
<feature type="transmembrane region" description="Helical" evidence="1">
    <location>
        <begin position="183"/>
        <end position="200"/>
    </location>
</feature>
<proteinExistence type="predicted"/>
<feature type="transmembrane region" description="Helical" evidence="1">
    <location>
        <begin position="21"/>
        <end position="43"/>
    </location>
</feature>
<dbReference type="GO" id="GO:0005886">
    <property type="term" value="C:plasma membrane"/>
    <property type="evidence" value="ECO:0007669"/>
    <property type="project" value="TreeGrafter"/>
</dbReference>